<keyword evidence="2" id="KW-1185">Reference proteome</keyword>
<dbReference type="RefSeq" id="WP_282211140.1">
    <property type="nucleotide sequence ID" value="NZ_CP118247.1"/>
</dbReference>
<name>A0ABY7YWR8_9HYPH</name>
<evidence type="ECO:0000313" key="2">
    <source>
        <dbReference type="Proteomes" id="UP001222118"/>
    </source>
</evidence>
<proteinExistence type="predicted"/>
<dbReference type="EMBL" id="CP118247">
    <property type="protein sequence ID" value="WDR05622.1"/>
    <property type="molecule type" value="Genomic_DNA"/>
</dbReference>
<dbReference type="Proteomes" id="UP001222118">
    <property type="component" value="Chromosome"/>
</dbReference>
<reference evidence="1 2" key="1">
    <citation type="submission" date="2023-02" db="EMBL/GenBank/DDBJ databases">
        <title>Devosia chondri sp. nov., isolated from the phycosphere of marine algae.</title>
        <authorList>
            <person name="Kim J.M."/>
            <person name="Lee J.K."/>
            <person name="Choi B.J."/>
            <person name="Bayburt H."/>
            <person name="Jeon C.O."/>
        </authorList>
    </citation>
    <scope>NUCLEOTIDE SEQUENCE [LARGE SCALE GENOMIC DNA]</scope>
    <source>
        <strain evidence="1 2">G2-5</strain>
    </source>
</reference>
<sequence length="145" mass="15616">MAELIGEGTGSPKDAETFGFDIHHLGARALSEFQMPLLEFITCLAGIEPGSRQAPTTGNAMPMTDYFEHLFKIATGWLGWTPDQAWEATPAEIIAAKEGRTDLVSDILKAVFGGESDSDQVQSPTANDEFDRAAFNALKAKIARG</sequence>
<evidence type="ECO:0008006" key="3">
    <source>
        <dbReference type="Google" id="ProtNLM"/>
    </source>
</evidence>
<organism evidence="1 2">
    <name type="scientific">Devosia rhodophyticola</name>
    <dbReference type="NCBI Taxonomy" id="3026423"/>
    <lineage>
        <taxon>Bacteria</taxon>
        <taxon>Pseudomonadati</taxon>
        <taxon>Pseudomonadota</taxon>
        <taxon>Alphaproteobacteria</taxon>
        <taxon>Hyphomicrobiales</taxon>
        <taxon>Devosiaceae</taxon>
        <taxon>Devosia</taxon>
    </lineage>
</organism>
<gene>
    <name evidence="1" type="ORF">PSQ90_15350</name>
</gene>
<evidence type="ECO:0000313" key="1">
    <source>
        <dbReference type="EMBL" id="WDR05622.1"/>
    </source>
</evidence>
<protein>
    <recommendedName>
        <fullName evidence="3">Phage tail assembly chaperone</fullName>
    </recommendedName>
</protein>
<accession>A0ABY7YWR8</accession>